<gene>
    <name evidence="10" type="ORF">AMTR_s00090p00047840</name>
</gene>
<dbReference type="GO" id="GO:0005975">
    <property type="term" value="P:carbohydrate metabolic process"/>
    <property type="evidence" value="ECO:0007669"/>
    <property type="project" value="InterPro"/>
</dbReference>
<comment type="subcellular location">
    <subcellularLocation>
        <location evidence="1">Secreted</location>
        <location evidence="1">Cell wall</location>
    </subcellularLocation>
</comment>
<dbReference type="STRING" id="13333.W1P214"/>
<protein>
    <recommendedName>
        <fullName evidence="12">Polygalacturonase</fullName>
    </recommendedName>
</protein>
<keyword evidence="7" id="KW-0961">Cell wall biogenesis/degradation</keyword>
<sequence>MEMKYILLIIISLLFTLGSADINVTQFGTKADGKSDDSGAFTKAWKSACNSDDSTTLYVPVGNYLLYPTIFGGPCKSPKITINLEGNLIASTDINKVDDGSWLRFENIDGLEINGGVLDGKGAPYWHCKEDDGDCPVGARSLVIKNCKNVRMNNLTSMSSKKFHIALDNSKGINLHGIKIRAPGNSPNTDGIHVDGSSDVLIRDASIQTGDDCISISPGTHDLHVEQVTCGPGHGISIGSLAHSLDEPGVQNVTVKNVVFHGTTNGLRIKSFARKSNGFVKNIVYDGVVMNNVENPIIIDQKYCPHGHCPNQKSGIKISDVMYKNITGSSTTKVAINFNCNASNPCNNIELQDVDLTYKGKKAQASCTNANGKATGVVTPPSCL</sequence>
<dbReference type="Pfam" id="PF00295">
    <property type="entry name" value="Glyco_hydro_28"/>
    <property type="match status" value="1"/>
</dbReference>
<evidence type="ECO:0000256" key="8">
    <source>
        <dbReference type="RuleBase" id="RU361169"/>
    </source>
</evidence>
<reference evidence="11" key="1">
    <citation type="journal article" date="2013" name="Science">
        <title>The Amborella genome and the evolution of flowering plants.</title>
        <authorList>
            <consortium name="Amborella Genome Project"/>
        </authorList>
    </citation>
    <scope>NUCLEOTIDE SEQUENCE [LARGE SCALE GENOMIC DNA]</scope>
</reference>
<dbReference type="Gene3D" id="2.160.20.10">
    <property type="entry name" value="Single-stranded right-handed beta-helix, Pectin lyase-like"/>
    <property type="match status" value="1"/>
</dbReference>
<dbReference type="FunFam" id="2.160.20.10:FF:000004">
    <property type="entry name" value="Pectin lyase-like superfamily protein"/>
    <property type="match status" value="1"/>
</dbReference>
<dbReference type="HOGENOM" id="CLU_016031_2_2_1"/>
<keyword evidence="4" id="KW-0964">Secreted</keyword>
<keyword evidence="5 8" id="KW-0378">Hydrolase</keyword>
<dbReference type="InterPro" id="IPR011050">
    <property type="entry name" value="Pectin_lyase_fold/virulence"/>
</dbReference>
<evidence type="ECO:0008006" key="12">
    <source>
        <dbReference type="Google" id="ProtNLM"/>
    </source>
</evidence>
<keyword evidence="6 8" id="KW-0326">Glycosidase</keyword>
<keyword evidence="9" id="KW-0732">Signal</keyword>
<dbReference type="KEGG" id="atr:18429696"/>
<feature type="chain" id="PRO_5004807659" description="Polygalacturonase" evidence="9">
    <location>
        <begin position="21"/>
        <end position="384"/>
    </location>
</feature>
<dbReference type="SMART" id="SM00710">
    <property type="entry name" value="PbH1"/>
    <property type="match status" value="4"/>
</dbReference>
<dbReference type="SUPFAM" id="SSF51126">
    <property type="entry name" value="Pectin lyase-like"/>
    <property type="match status" value="1"/>
</dbReference>
<dbReference type="InterPro" id="IPR000743">
    <property type="entry name" value="Glyco_hydro_28"/>
</dbReference>
<dbReference type="EMBL" id="KI394757">
    <property type="protein sequence ID" value="ERN01611.1"/>
    <property type="molecule type" value="Genomic_DNA"/>
</dbReference>
<dbReference type="Gramene" id="ERN01611">
    <property type="protein sequence ID" value="ERN01611"/>
    <property type="gene ID" value="AMTR_s00090p00047840"/>
</dbReference>
<dbReference type="OMA" id="CPRNINC"/>
<evidence type="ECO:0000313" key="10">
    <source>
        <dbReference type="EMBL" id="ERN01611.1"/>
    </source>
</evidence>
<dbReference type="OrthoDB" id="187139at2759"/>
<dbReference type="GO" id="GO:0004650">
    <property type="term" value="F:polygalacturonase activity"/>
    <property type="evidence" value="ECO:0007669"/>
    <property type="project" value="InterPro"/>
</dbReference>
<evidence type="ECO:0000256" key="2">
    <source>
        <dbReference type="ARBA" id="ARBA00008834"/>
    </source>
</evidence>
<dbReference type="Proteomes" id="UP000017836">
    <property type="component" value="Unassembled WGS sequence"/>
</dbReference>
<feature type="signal peptide" evidence="9">
    <location>
        <begin position="1"/>
        <end position="20"/>
    </location>
</feature>
<proteinExistence type="inferred from homology"/>
<evidence type="ECO:0000256" key="7">
    <source>
        <dbReference type="ARBA" id="ARBA00023316"/>
    </source>
</evidence>
<evidence type="ECO:0000256" key="9">
    <source>
        <dbReference type="SAM" id="SignalP"/>
    </source>
</evidence>
<evidence type="ECO:0000256" key="6">
    <source>
        <dbReference type="ARBA" id="ARBA00023295"/>
    </source>
</evidence>
<name>W1P214_AMBTC</name>
<dbReference type="InterPro" id="IPR012334">
    <property type="entry name" value="Pectin_lyas_fold"/>
</dbReference>
<comment type="similarity">
    <text evidence="2 8">Belongs to the glycosyl hydrolase 28 family.</text>
</comment>
<dbReference type="GO" id="GO:0071555">
    <property type="term" value="P:cell wall organization"/>
    <property type="evidence" value="ECO:0007669"/>
    <property type="project" value="UniProtKB-KW"/>
</dbReference>
<organism evidence="10 11">
    <name type="scientific">Amborella trichopoda</name>
    <dbReference type="NCBI Taxonomy" id="13333"/>
    <lineage>
        <taxon>Eukaryota</taxon>
        <taxon>Viridiplantae</taxon>
        <taxon>Streptophyta</taxon>
        <taxon>Embryophyta</taxon>
        <taxon>Tracheophyta</taxon>
        <taxon>Spermatophyta</taxon>
        <taxon>Magnoliopsida</taxon>
        <taxon>Amborellales</taxon>
        <taxon>Amborellaceae</taxon>
        <taxon>Amborella</taxon>
    </lineage>
</organism>
<keyword evidence="3" id="KW-0134">Cell wall</keyword>
<evidence type="ECO:0000313" key="11">
    <source>
        <dbReference type="Proteomes" id="UP000017836"/>
    </source>
</evidence>
<evidence type="ECO:0000256" key="4">
    <source>
        <dbReference type="ARBA" id="ARBA00022525"/>
    </source>
</evidence>
<dbReference type="AlphaFoldDB" id="W1P214"/>
<dbReference type="InterPro" id="IPR006626">
    <property type="entry name" value="PbH1"/>
</dbReference>
<evidence type="ECO:0000256" key="1">
    <source>
        <dbReference type="ARBA" id="ARBA00004191"/>
    </source>
</evidence>
<evidence type="ECO:0000256" key="3">
    <source>
        <dbReference type="ARBA" id="ARBA00022512"/>
    </source>
</evidence>
<evidence type="ECO:0000256" key="5">
    <source>
        <dbReference type="ARBA" id="ARBA00022801"/>
    </source>
</evidence>
<dbReference type="PANTHER" id="PTHR31375">
    <property type="match status" value="1"/>
</dbReference>
<keyword evidence="11" id="KW-1185">Reference proteome</keyword>
<accession>W1P214</accession>
<dbReference type="eggNOG" id="ENOG502QRN7">
    <property type="taxonomic scope" value="Eukaryota"/>
</dbReference>